<name>A0AAD7BJ45_9AGAR</name>
<evidence type="ECO:0000313" key="1">
    <source>
        <dbReference type="EMBL" id="KAJ7622266.1"/>
    </source>
</evidence>
<organism evidence="1 2">
    <name type="scientific">Roridomyces roridus</name>
    <dbReference type="NCBI Taxonomy" id="1738132"/>
    <lineage>
        <taxon>Eukaryota</taxon>
        <taxon>Fungi</taxon>
        <taxon>Dikarya</taxon>
        <taxon>Basidiomycota</taxon>
        <taxon>Agaricomycotina</taxon>
        <taxon>Agaricomycetes</taxon>
        <taxon>Agaricomycetidae</taxon>
        <taxon>Agaricales</taxon>
        <taxon>Marasmiineae</taxon>
        <taxon>Mycenaceae</taxon>
        <taxon>Roridomyces</taxon>
    </lineage>
</organism>
<dbReference type="EMBL" id="JARKIF010000015">
    <property type="protein sequence ID" value="KAJ7622266.1"/>
    <property type="molecule type" value="Genomic_DNA"/>
</dbReference>
<accession>A0AAD7BJ45</accession>
<proteinExistence type="predicted"/>
<comment type="caution">
    <text evidence="1">The sequence shown here is derived from an EMBL/GenBank/DDBJ whole genome shotgun (WGS) entry which is preliminary data.</text>
</comment>
<sequence>MPYMFMHNTPIPEVARGISEIQAVLPNLRVIVVVSEFATPTLVQSVEECFPGLNPGTSLKWRFRTEQDFKAVWYSRIALE</sequence>
<dbReference type="Proteomes" id="UP001221142">
    <property type="component" value="Unassembled WGS sequence"/>
</dbReference>
<evidence type="ECO:0000313" key="2">
    <source>
        <dbReference type="Proteomes" id="UP001221142"/>
    </source>
</evidence>
<gene>
    <name evidence="1" type="ORF">FB45DRAFT_1031934</name>
</gene>
<protein>
    <submittedName>
        <fullName evidence="1">Uncharacterized protein</fullName>
    </submittedName>
</protein>
<reference evidence="1" key="1">
    <citation type="submission" date="2023-03" db="EMBL/GenBank/DDBJ databases">
        <title>Massive genome expansion in bonnet fungi (Mycena s.s.) driven by repeated elements and novel gene families across ecological guilds.</title>
        <authorList>
            <consortium name="Lawrence Berkeley National Laboratory"/>
            <person name="Harder C.B."/>
            <person name="Miyauchi S."/>
            <person name="Viragh M."/>
            <person name="Kuo A."/>
            <person name="Thoen E."/>
            <person name="Andreopoulos B."/>
            <person name="Lu D."/>
            <person name="Skrede I."/>
            <person name="Drula E."/>
            <person name="Henrissat B."/>
            <person name="Morin E."/>
            <person name="Kohler A."/>
            <person name="Barry K."/>
            <person name="LaButti K."/>
            <person name="Morin E."/>
            <person name="Salamov A."/>
            <person name="Lipzen A."/>
            <person name="Mereny Z."/>
            <person name="Hegedus B."/>
            <person name="Baldrian P."/>
            <person name="Stursova M."/>
            <person name="Weitz H."/>
            <person name="Taylor A."/>
            <person name="Grigoriev I.V."/>
            <person name="Nagy L.G."/>
            <person name="Martin F."/>
            <person name="Kauserud H."/>
        </authorList>
    </citation>
    <scope>NUCLEOTIDE SEQUENCE</scope>
    <source>
        <strain evidence="1">9284</strain>
    </source>
</reference>
<dbReference type="AlphaFoldDB" id="A0AAD7BJ45"/>
<keyword evidence="2" id="KW-1185">Reference proteome</keyword>